<dbReference type="InterPro" id="IPR047057">
    <property type="entry name" value="MerR_fam"/>
</dbReference>
<dbReference type="InterPro" id="IPR015358">
    <property type="entry name" value="Tscrpt_reg_MerR_DNA-bd"/>
</dbReference>
<dbReference type="CDD" id="cd01108">
    <property type="entry name" value="HTH_CueR"/>
    <property type="match status" value="1"/>
</dbReference>
<keyword evidence="4" id="KW-0238">DNA-binding</keyword>
<evidence type="ECO:0000256" key="2">
    <source>
        <dbReference type="ARBA" id="ARBA00022490"/>
    </source>
</evidence>
<sequence>MTTLLTIGDAAKASGLSAKMIRHYEQSGLVRKSPRTDSGYRLYNSEQISQLRFIRQARKLGFSLQDIQSLLALWQDPQRESRAVKQLAQQHLTEIEAKISELQHMQQVLTSLAQSCSGDASPNCNILKQLAKPD</sequence>
<protein>
    <submittedName>
        <fullName evidence="7">Cu(I)-responsive transcriptional regulator</fullName>
    </submittedName>
</protein>
<dbReference type="PANTHER" id="PTHR30204">
    <property type="entry name" value="REDOX-CYCLING DRUG-SENSING TRANSCRIPTIONAL ACTIVATOR SOXR"/>
    <property type="match status" value="1"/>
</dbReference>
<dbReference type="EMBL" id="JBHRSD010000011">
    <property type="protein sequence ID" value="MFC3032332.1"/>
    <property type="molecule type" value="Genomic_DNA"/>
</dbReference>
<accession>A0ABV7CID6</accession>
<evidence type="ECO:0000256" key="1">
    <source>
        <dbReference type="ARBA" id="ARBA00004496"/>
    </source>
</evidence>
<keyword evidence="3" id="KW-0805">Transcription regulation</keyword>
<evidence type="ECO:0000256" key="3">
    <source>
        <dbReference type="ARBA" id="ARBA00023015"/>
    </source>
</evidence>
<evidence type="ECO:0000256" key="5">
    <source>
        <dbReference type="ARBA" id="ARBA00023163"/>
    </source>
</evidence>
<evidence type="ECO:0000256" key="4">
    <source>
        <dbReference type="ARBA" id="ARBA00023125"/>
    </source>
</evidence>
<dbReference type="SUPFAM" id="SSF46955">
    <property type="entry name" value="Putative DNA-binding domain"/>
    <property type="match status" value="1"/>
</dbReference>
<dbReference type="Gene3D" id="1.10.1660.10">
    <property type="match status" value="1"/>
</dbReference>
<comment type="caution">
    <text evidence="7">The sequence shown here is derived from an EMBL/GenBank/DDBJ whole genome shotgun (WGS) entry which is preliminary data.</text>
</comment>
<dbReference type="PROSITE" id="PS50937">
    <property type="entry name" value="HTH_MERR_2"/>
    <property type="match status" value="1"/>
</dbReference>
<keyword evidence="8" id="KW-1185">Reference proteome</keyword>
<dbReference type="InterPro" id="IPR000551">
    <property type="entry name" value="MerR-type_HTH_dom"/>
</dbReference>
<reference evidence="8" key="1">
    <citation type="journal article" date="2019" name="Int. J. Syst. Evol. Microbiol.">
        <title>The Global Catalogue of Microorganisms (GCM) 10K type strain sequencing project: providing services to taxonomists for standard genome sequencing and annotation.</title>
        <authorList>
            <consortium name="The Broad Institute Genomics Platform"/>
            <consortium name="The Broad Institute Genome Sequencing Center for Infectious Disease"/>
            <person name="Wu L."/>
            <person name="Ma J."/>
        </authorList>
    </citation>
    <scope>NUCLEOTIDE SEQUENCE [LARGE SCALE GENOMIC DNA]</scope>
    <source>
        <strain evidence="8">KCTC 42730</strain>
    </source>
</reference>
<dbReference type="PANTHER" id="PTHR30204:SF94">
    <property type="entry name" value="HEAVY METAL-DEPENDENT TRANSCRIPTIONAL REGULATOR HI_0293-RELATED"/>
    <property type="match status" value="1"/>
</dbReference>
<dbReference type="PRINTS" id="PR00040">
    <property type="entry name" value="HTHMERR"/>
</dbReference>
<dbReference type="SMART" id="SM00422">
    <property type="entry name" value="HTH_MERR"/>
    <property type="match status" value="1"/>
</dbReference>
<keyword evidence="5" id="KW-0804">Transcription</keyword>
<dbReference type="InterPro" id="IPR009061">
    <property type="entry name" value="DNA-bd_dom_put_sf"/>
</dbReference>
<feature type="domain" description="HTH merR-type" evidence="6">
    <location>
        <begin position="4"/>
        <end position="73"/>
    </location>
</feature>
<dbReference type="NCBIfam" id="TIGR02044">
    <property type="entry name" value="CueR"/>
    <property type="match status" value="1"/>
</dbReference>
<dbReference type="Proteomes" id="UP001595453">
    <property type="component" value="Unassembled WGS sequence"/>
</dbReference>
<dbReference type="RefSeq" id="WP_377122941.1">
    <property type="nucleotide sequence ID" value="NZ_JBHRSD010000011.1"/>
</dbReference>
<name>A0ABV7CID6_9GAMM</name>
<keyword evidence="2" id="KW-0963">Cytoplasm</keyword>
<dbReference type="Pfam" id="PF00376">
    <property type="entry name" value="MerR"/>
    <property type="match status" value="1"/>
</dbReference>
<dbReference type="InterPro" id="IPR011789">
    <property type="entry name" value="CueR"/>
</dbReference>
<evidence type="ECO:0000313" key="8">
    <source>
        <dbReference type="Proteomes" id="UP001595453"/>
    </source>
</evidence>
<proteinExistence type="predicted"/>
<evidence type="ECO:0000313" key="7">
    <source>
        <dbReference type="EMBL" id="MFC3032332.1"/>
    </source>
</evidence>
<comment type="subcellular location">
    <subcellularLocation>
        <location evidence="1">Cytoplasm</location>
    </subcellularLocation>
</comment>
<gene>
    <name evidence="7" type="primary">cueR</name>
    <name evidence="7" type="ORF">ACFOEE_07365</name>
</gene>
<evidence type="ECO:0000259" key="6">
    <source>
        <dbReference type="PROSITE" id="PS50937"/>
    </source>
</evidence>
<organism evidence="7 8">
    <name type="scientific">Pseudoalteromonas fenneropenaei</name>
    <dbReference type="NCBI Taxonomy" id="1737459"/>
    <lineage>
        <taxon>Bacteria</taxon>
        <taxon>Pseudomonadati</taxon>
        <taxon>Pseudomonadota</taxon>
        <taxon>Gammaproteobacteria</taxon>
        <taxon>Alteromonadales</taxon>
        <taxon>Pseudoalteromonadaceae</taxon>
        <taxon>Pseudoalteromonas</taxon>
    </lineage>
</organism>
<dbReference type="Pfam" id="PF09278">
    <property type="entry name" value="MerR-DNA-bind"/>
    <property type="match status" value="1"/>
</dbReference>
<dbReference type="PROSITE" id="PS00552">
    <property type="entry name" value="HTH_MERR_1"/>
    <property type="match status" value="1"/>
</dbReference>